<dbReference type="Gene3D" id="2.60.120.260">
    <property type="entry name" value="Galactose-binding domain-like"/>
    <property type="match status" value="1"/>
</dbReference>
<comment type="caution">
    <text evidence="4">The sequence shown here is derived from an EMBL/GenBank/DDBJ whole genome shotgun (WGS) entry which is preliminary data.</text>
</comment>
<evidence type="ECO:0000256" key="1">
    <source>
        <dbReference type="ARBA" id="ARBA00022801"/>
    </source>
</evidence>
<feature type="domain" description="Xaa-Pro dipeptidyl-peptidase C-terminal" evidence="3">
    <location>
        <begin position="315"/>
        <end position="571"/>
    </location>
</feature>
<dbReference type="InterPro" id="IPR029058">
    <property type="entry name" value="AB_hydrolase_fold"/>
</dbReference>
<feature type="compositionally biased region" description="Low complexity" evidence="2">
    <location>
        <begin position="551"/>
        <end position="566"/>
    </location>
</feature>
<dbReference type="SUPFAM" id="SSF49785">
    <property type="entry name" value="Galactose-binding domain-like"/>
    <property type="match status" value="1"/>
</dbReference>
<dbReference type="RefSeq" id="WP_234816383.1">
    <property type="nucleotide sequence ID" value="NZ_BLKS01000001.1"/>
</dbReference>
<dbReference type="NCBIfam" id="TIGR00976">
    <property type="entry name" value="CocE_NonD"/>
    <property type="match status" value="1"/>
</dbReference>
<sequence length="576" mass="64784">MTVAELGMMVDWDVPITMDDGVVLRANVFRPDDDSAYPVVLSYGPYGKDLSFEEGYPDAWRKLVEDHPEVAAGSSNRFQAWEVCDPEKWVPDGYVCVRVDARGWGRSPGFVDPWSRREMIDLRDCIEWAGTQPWSSGKVGLLGISYYAVNQWQVAALNPPHLAALIPWEGFSDFYRELCYHGGIACDMKSVWYRRTISTVQHGLGERSFVSAVNGELVTGPETHTYTDLAANRTDFPAEIDGRPLDDSYHRERSAVFERITVPFLSAGNWGGSSLHLRGNVEGFVRAASRQKWLEIHGREHWTEFYTDYGIRLQKRFFDHFLKGLDNGWDRQPPVMLRIRTVDGDFIDRTENEWPIARTQWTNWYLNPATKTLSTDPPTTDQQASFAALTDPGITMTTPPMPADTEITGPVAATIYISSTTTDADIFAVLHVFDPDGNEVVLQGAVDPHTPIGQGWLRASHRELDPNRSTPWRPYHTHTNPQPLTPGEIYRLDIEIWPTSIIVPTGYRIALALRGTDYQYHGPAAQLSHFKGTQLRGVGIYTHADPDHRPPTTYGGTTTVHTTPNQPATLLLPHIP</sequence>
<dbReference type="EMBL" id="BLKS01000001">
    <property type="protein sequence ID" value="GFG50482.1"/>
    <property type="molecule type" value="Genomic_DNA"/>
</dbReference>
<dbReference type="Gene3D" id="1.10.3020.20">
    <property type="match status" value="1"/>
</dbReference>
<evidence type="ECO:0000313" key="5">
    <source>
        <dbReference type="Proteomes" id="UP000465302"/>
    </source>
</evidence>
<dbReference type="Pfam" id="PF02129">
    <property type="entry name" value="Peptidase_S15"/>
    <property type="match status" value="1"/>
</dbReference>
<dbReference type="AlphaFoldDB" id="A0A7I9VYF7"/>
<keyword evidence="1" id="KW-0378">Hydrolase</keyword>
<reference evidence="4 5" key="1">
    <citation type="journal article" date="2019" name="Emerg. Microbes Infect.">
        <title>Comprehensive subspecies identification of 175 nontuberculous mycobacteria species based on 7547 genomic profiles.</title>
        <authorList>
            <person name="Matsumoto Y."/>
            <person name="Kinjo T."/>
            <person name="Motooka D."/>
            <person name="Nabeya D."/>
            <person name="Jung N."/>
            <person name="Uechi K."/>
            <person name="Horii T."/>
            <person name="Iida T."/>
            <person name="Fujita J."/>
            <person name="Nakamura S."/>
        </authorList>
    </citation>
    <scope>NUCLEOTIDE SEQUENCE [LARGE SCALE GENOMIC DNA]</scope>
    <source>
        <strain evidence="4 5">JCM 6377</strain>
    </source>
</reference>
<dbReference type="GO" id="GO:0008239">
    <property type="term" value="F:dipeptidyl-peptidase activity"/>
    <property type="evidence" value="ECO:0007669"/>
    <property type="project" value="InterPro"/>
</dbReference>
<name>A0A7I9VYF7_MYCAG</name>
<dbReference type="SUPFAM" id="SSF53474">
    <property type="entry name" value="alpha/beta-Hydrolases"/>
    <property type="match status" value="1"/>
</dbReference>
<dbReference type="InterPro" id="IPR013736">
    <property type="entry name" value="Xaa-Pro_dipept_C"/>
</dbReference>
<evidence type="ECO:0000259" key="3">
    <source>
        <dbReference type="SMART" id="SM00939"/>
    </source>
</evidence>
<protein>
    <submittedName>
        <fullName evidence="4">Peptidase S15</fullName>
    </submittedName>
</protein>
<dbReference type="Pfam" id="PF08530">
    <property type="entry name" value="PepX_C"/>
    <property type="match status" value="1"/>
</dbReference>
<feature type="region of interest" description="Disordered" evidence="2">
    <location>
        <begin position="545"/>
        <end position="566"/>
    </location>
</feature>
<dbReference type="InterPro" id="IPR005674">
    <property type="entry name" value="CocE/Ser_esterase"/>
</dbReference>
<dbReference type="InterPro" id="IPR000383">
    <property type="entry name" value="Xaa-Pro-like_dom"/>
</dbReference>
<evidence type="ECO:0000256" key="2">
    <source>
        <dbReference type="SAM" id="MobiDB-lite"/>
    </source>
</evidence>
<dbReference type="Gene3D" id="3.40.50.1820">
    <property type="entry name" value="alpha/beta hydrolase"/>
    <property type="match status" value="1"/>
</dbReference>
<dbReference type="InterPro" id="IPR050585">
    <property type="entry name" value="Xaa-Pro_dipeptidyl-ppase/CocE"/>
</dbReference>
<dbReference type="Proteomes" id="UP000465302">
    <property type="component" value="Unassembled WGS sequence"/>
</dbReference>
<proteinExistence type="predicted"/>
<dbReference type="InterPro" id="IPR008979">
    <property type="entry name" value="Galactose-bd-like_sf"/>
</dbReference>
<evidence type="ECO:0000313" key="4">
    <source>
        <dbReference type="EMBL" id="GFG50482.1"/>
    </source>
</evidence>
<accession>A0A7I9VYF7</accession>
<dbReference type="SMART" id="SM00939">
    <property type="entry name" value="PepX_C"/>
    <property type="match status" value="1"/>
</dbReference>
<dbReference type="PANTHER" id="PTHR43056:SF10">
    <property type="entry name" value="COCE_NOND FAMILY, PUTATIVE (AFU_ORTHOLOGUE AFUA_7G00600)-RELATED"/>
    <property type="match status" value="1"/>
</dbReference>
<gene>
    <name evidence="4" type="ORF">MAGR_19230</name>
</gene>
<organism evidence="4 5">
    <name type="scientific">Mycolicibacterium agri</name>
    <name type="common">Mycobacterium agri</name>
    <dbReference type="NCBI Taxonomy" id="36811"/>
    <lineage>
        <taxon>Bacteria</taxon>
        <taxon>Bacillati</taxon>
        <taxon>Actinomycetota</taxon>
        <taxon>Actinomycetes</taxon>
        <taxon>Mycobacteriales</taxon>
        <taxon>Mycobacteriaceae</taxon>
        <taxon>Mycolicibacterium</taxon>
    </lineage>
</organism>
<dbReference type="PANTHER" id="PTHR43056">
    <property type="entry name" value="PEPTIDASE S9 PROLYL OLIGOPEPTIDASE"/>
    <property type="match status" value="1"/>
</dbReference>